<reference evidence="6 7" key="1">
    <citation type="submission" date="2023-01" db="EMBL/GenBank/DDBJ databases">
        <authorList>
            <person name="Lee S.H."/>
            <person name="Jung H.S."/>
            <person name="Yun J.U."/>
        </authorList>
    </citation>
    <scope>NUCLEOTIDE SEQUENCE [LARGE SCALE GENOMIC DNA]</scope>
    <source>
        <strain evidence="6 7">CBA3646</strain>
    </source>
</reference>
<dbReference type="InterPro" id="IPR017871">
    <property type="entry name" value="ABC_transporter-like_CS"/>
</dbReference>
<dbReference type="InterPro" id="IPR003439">
    <property type="entry name" value="ABC_transporter-like_ATP-bd"/>
</dbReference>
<keyword evidence="2" id="KW-0813">Transport</keyword>
<sequence length="321" mass="35227">MNEPLITANHVSKYFEQKSFLGGKSVLKAVDEVDITIHRGETLGLVGESGCGKSTLSRTLVRILEPSGGTISYGGADITSLKGNDLAPYHSKMQIIYQDPYSALNPNWTVEAIVAEPLAPLRLSKEAKRERVLSLLADVGLREDAIHRRPGAFSGGQRQRIGIARALSTNPEFIVCDEPISALDVSIQAQVINLLMDLKAKRALSYLFVAHDLAMVRHIADRVAVMYLGKIVEEAPTEVLFNHPLHPYTRSLFSVIPIPDPILAREVKRVPLQGELPDPMHIPSGCRFRTRCPYATTMCEAEAPTMVDVGGAHKVACHLHK</sequence>
<dbReference type="Gene3D" id="3.40.50.300">
    <property type="entry name" value="P-loop containing nucleotide triphosphate hydrolases"/>
    <property type="match status" value="1"/>
</dbReference>
<feature type="domain" description="ABC transporter" evidence="5">
    <location>
        <begin position="6"/>
        <end position="253"/>
    </location>
</feature>
<dbReference type="SMART" id="SM00382">
    <property type="entry name" value="AAA"/>
    <property type="match status" value="1"/>
</dbReference>
<dbReference type="InterPro" id="IPR013563">
    <property type="entry name" value="Oligopep_ABC_C"/>
</dbReference>
<evidence type="ECO:0000256" key="3">
    <source>
        <dbReference type="ARBA" id="ARBA00022741"/>
    </source>
</evidence>
<dbReference type="InterPro" id="IPR003593">
    <property type="entry name" value="AAA+_ATPase"/>
</dbReference>
<organism evidence="6 7">
    <name type="scientific">Peptoniphilus equinus</name>
    <dbReference type="NCBI Taxonomy" id="3016343"/>
    <lineage>
        <taxon>Bacteria</taxon>
        <taxon>Bacillati</taxon>
        <taxon>Bacillota</taxon>
        <taxon>Tissierellia</taxon>
        <taxon>Tissierellales</taxon>
        <taxon>Peptoniphilaceae</taxon>
        <taxon>Peptoniphilus</taxon>
    </lineage>
</organism>
<dbReference type="GO" id="GO:0005524">
    <property type="term" value="F:ATP binding"/>
    <property type="evidence" value="ECO:0007669"/>
    <property type="project" value="UniProtKB-KW"/>
</dbReference>
<keyword evidence="4 6" id="KW-0067">ATP-binding</keyword>
<evidence type="ECO:0000256" key="4">
    <source>
        <dbReference type="ARBA" id="ARBA00022840"/>
    </source>
</evidence>
<comment type="similarity">
    <text evidence="1">Belongs to the ABC transporter superfamily.</text>
</comment>
<dbReference type="PROSITE" id="PS50893">
    <property type="entry name" value="ABC_TRANSPORTER_2"/>
    <property type="match status" value="1"/>
</dbReference>
<keyword evidence="3" id="KW-0547">Nucleotide-binding</keyword>
<evidence type="ECO:0000313" key="7">
    <source>
        <dbReference type="Proteomes" id="UP001210339"/>
    </source>
</evidence>
<dbReference type="CDD" id="cd03257">
    <property type="entry name" value="ABC_NikE_OppD_transporters"/>
    <property type="match status" value="1"/>
</dbReference>
<protein>
    <submittedName>
        <fullName evidence="6">ABC transporter ATP-binding protein</fullName>
    </submittedName>
</protein>
<dbReference type="InterPro" id="IPR050319">
    <property type="entry name" value="ABC_transp_ATP-bind"/>
</dbReference>
<evidence type="ECO:0000256" key="1">
    <source>
        <dbReference type="ARBA" id="ARBA00005417"/>
    </source>
</evidence>
<dbReference type="InterPro" id="IPR027417">
    <property type="entry name" value="P-loop_NTPase"/>
</dbReference>
<evidence type="ECO:0000256" key="2">
    <source>
        <dbReference type="ARBA" id="ARBA00022448"/>
    </source>
</evidence>
<dbReference type="Pfam" id="PF08352">
    <property type="entry name" value="oligo_HPY"/>
    <property type="match status" value="1"/>
</dbReference>
<accession>A0ABY7QTZ4</accession>
<dbReference type="EMBL" id="CP115667">
    <property type="protein sequence ID" value="WBW49931.1"/>
    <property type="molecule type" value="Genomic_DNA"/>
</dbReference>
<proteinExistence type="inferred from homology"/>
<dbReference type="SUPFAM" id="SSF52540">
    <property type="entry name" value="P-loop containing nucleoside triphosphate hydrolases"/>
    <property type="match status" value="1"/>
</dbReference>
<dbReference type="NCBIfam" id="TIGR01727">
    <property type="entry name" value="oligo_HPY"/>
    <property type="match status" value="1"/>
</dbReference>
<keyword evidence="7" id="KW-1185">Reference proteome</keyword>
<dbReference type="PROSITE" id="PS00211">
    <property type="entry name" value="ABC_TRANSPORTER_1"/>
    <property type="match status" value="1"/>
</dbReference>
<dbReference type="RefSeq" id="WP_271191462.1">
    <property type="nucleotide sequence ID" value="NZ_CP115667.1"/>
</dbReference>
<dbReference type="Proteomes" id="UP001210339">
    <property type="component" value="Chromosome"/>
</dbReference>
<name>A0ABY7QTZ4_9FIRM</name>
<dbReference type="Pfam" id="PF00005">
    <property type="entry name" value="ABC_tran"/>
    <property type="match status" value="1"/>
</dbReference>
<evidence type="ECO:0000259" key="5">
    <source>
        <dbReference type="PROSITE" id="PS50893"/>
    </source>
</evidence>
<dbReference type="PANTHER" id="PTHR43776">
    <property type="entry name" value="TRANSPORT ATP-BINDING PROTEIN"/>
    <property type="match status" value="1"/>
</dbReference>
<gene>
    <name evidence="6" type="ORF">O6R05_07985</name>
</gene>
<evidence type="ECO:0000313" key="6">
    <source>
        <dbReference type="EMBL" id="WBW49931.1"/>
    </source>
</evidence>
<dbReference type="PANTHER" id="PTHR43776:SF7">
    <property type="entry name" value="D,D-DIPEPTIDE TRANSPORT ATP-BINDING PROTEIN DDPF-RELATED"/>
    <property type="match status" value="1"/>
</dbReference>